<keyword evidence="3" id="KW-1185">Reference proteome</keyword>
<dbReference type="InterPro" id="IPR051532">
    <property type="entry name" value="Ester_Hydrolysis_Enzymes"/>
</dbReference>
<accession>A0A368L8C2</accession>
<organism evidence="2 3">
    <name type="scientific">Parvibium lacunae</name>
    <dbReference type="NCBI Taxonomy" id="1888893"/>
    <lineage>
        <taxon>Bacteria</taxon>
        <taxon>Pseudomonadati</taxon>
        <taxon>Pseudomonadota</taxon>
        <taxon>Betaproteobacteria</taxon>
        <taxon>Burkholderiales</taxon>
        <taxon>Alcaligenaceae</taxon>
        <taxon>Parvibium</taxon>
    </lineage>
</organism>
<comment type="caution">
    <text evidence="2">The sequence shown here is derived from an EMBL/GenBank/DDBJ whole genome shotgun (WGS) entry which is preliminary data.</text>
</comment>
<evidence type="ECO:0000313" key="2">
    <source>
        <dbReference type="EMBL" id="RCS59802.1"/>
    </source>
</evidence>
<dbReference type="SUPFAM" id="SSF52266">
    <property type="entry name" value="SGNH hydrolase"/>
    <property type="match status" value="1"/>
</dbReference>
<evidence type="ECO:0000313" key="3">
    <source>
        <dbReference type="Proteomes" id="UP000252357"/>
    </source>
</evidence>
<dbReference type="EMBL" id="QPGB01000001">
    <property type="protein sequence ID" value="RCS59802.1"/>
    <property type="molecule type" value="Genomic_DNA"/>
</dbReference>
<dbReference type="Pfam" id="PF13472">
    <property type="entry name" value="Lipase_GDSL_2"/>
    <property type="match status" value="1"/>
</dbReference>
<evidence type="ECO:0000259" key="1">
    <source>
        <dbReference type="Pfam" id="PF13472"/>
    </source>
</evidence>
<dbReference type="AlphaFoldDB" id="A0A368L8C2"/>
<dbReference type="Gene3D" id="3.40.50.1110">
    <property type="entry name" value="SGNH hydrolase"/>
    <property type="match status" value="1"/>
</dbReference>
<dbReference type="RefSeq" id="WP_114401949.1">
    <property type="nucleotide sequence ID" value="NZ_QPGB01000001.1"/>
</dbReference>
<dbReference type="PANTHER" id="PTHR30383">
    <property type="entry name" value="THIOESTERASE 1/PROTEASE 1/LYSOPHOSPHOLIPASE L1"/>
    <property type="match status" value="1"/>
</dbReference>
<gene>
    <name evidence="2" type="ORF">DU000_03615</name>
</gene>
<dbReference type="OrthoDB" id="9786188at2"/>
<dbReference type="InterPro" id="IPR013830">
    <property type="entry name" value="SGNH_hydro"/>
</dbReference>
<reference evidence="2 3" key="1">
    <citation type="journal article" date="2018" name="Int. J. Syst. Evol. Microbiol.">
        <title>Parvibium lacunae gen. nov., sp. nov., a new member of the family Alcaligenaceae isolated from a freshwater pond.</title>
        <authorList>
            <person name="Chen W.M."/>
            <person name="Xie P.B."/>
            <person name="Hsu M.Y."/>
            <person name="Sheu S.Y."/>
        </authorList>
    </citation>
    <scope>NUCLEOTIDE SEQUENCE [LARGE SCALE GENOMIC DNA]</scope>
    <source>
        <strain evidence="2 3">KMB9</strain>
    </source>
</reference>
<dbReference type="PANTHER" id="PTHR30383:SF24">
    <property type="entry name" value="THIOESTERASE 1_PROTEASE 1_LYSOPHOSPHOLIPASE L1"/>
    <property type="match status" value="1"/>
</dbReference>
<proteinExistence type="predicted"/>
<sequence>MHTKRLWHYVLFSRVDFFGWFGRKKAPARALIFLLWSFLLVAGLLHSLSVVAQPSRTDAGRVNPTRILVVGDSLSAEYGLRRGTGWVQLLQQSLAKRFSQDSLIWHNASISGDTTAGGKQRLGKLLNEHRPDIVLLELGGNDALRGLDLSQTESNLQAMIEQSKQQGARVILIGTQIPPNYGKRYTSDYAALFEKLATRHKVMRVNFLLAGVADRADYASYFQADGIHPNEQAQPIMANNVLPVLEKQLQQRPVQRQ</sequence>
<dbReference type="CDD" id="cd01822">
    <property type="entry name" value="Lysophospholipase_L1_like"/>
    <property type="match status" value="1"/>
</dbReference>
<name>A0A368L8C2_9BURK</name>
<dbReference type="InterPro" id="IPR036514">
    <property type="entry name" value="SGNH_hydro_sf"/>
</dbReference>
<dbReference type="GO" id="GO:0004622">
    <property type="term" value="F:phosphatidylcholine lysophospholipase activity"/>
    <property type="evidence" value="ECO:0007669"/>
    <property type="project" value="TreeGrafter"/>
</dbReference>
<feature type="domain" description="SGNH hydrolase-type esterase" evidence="1">
    <location>
        <begin position="69"/>
        <end position="232"/>
    </location>
</feature>
<protein>
    <submittedName>
        <fullName evidence="2">Arylesterase</fullName>
    </submittedName>
</protein>
<dbReference type="Proteomes" id="UP000252357">
    <property type="component" value="Unassembled WGS sequence"/>
</dbReference>